<keyword evidence="2" id="KW-0614">Plasmid</keyword>
<dbReference type="AlphaFoldDB" id="A0A7L6LIB7"/>
<accession>A0A7L6LIB7</accession>
<sequence length="64" mass="6538">MPFFSLSPSLTAFGSLPCKLLPVCTGSNTGSQEPRFSGLLPESPDIQADGTASGTLVTPDLSVP</sequence>
<feature type="region of interest" description="Disordered" evidence="1">
    <location>
        <begin position="28"/>
        <end position="64"/>
    </location>
</feature>
<name>A0A7L6LIB7_9ESCH</name>
<gene>
    <name evidence="2" type="ORF">HV276_23500</name>
</gene>
<evidence type="ECO:0000256" key="1">
    <source>
        <dbReference type="SAM" id="MobiDB-lite"/>
    </source>
</evidence>
<evidence type="ECO:0000313" key="3">
    <source>
        <dbReference type="Proteomes" id="UP000512146"/>
    </source>
</evidence>
<organism evidence="2 3">
    <name type="scientific">Escherichia marmotae</name>
    <dbReference type="NCBI Taxonomy" id="1499973"/>
    <lineage>
        <taxon>Bacteria</taxon>
        <taxon>Pseudomonadati</taxon>
        <taxon>Pseudomonadota</taxon>
        <taxon>Gammaproteobacteria</taxon>
        <taxon>Enterobacterales</taxon>
        <taxon>Enterobacteriaceae</taxon>
        <taxon>Escherichia</taxon>
    </lineage>
</organism>
<protein>
    <submittedName>
        <fullName evidence="2">Uncharacterized protein</fullName>
    </submittedName>
</protein>
<reference evidence="2 3" key="1">
    <citation type="submission" date="2020-06" db="EMBL/GenBank/DDBJ databases">
        <title>REHAB project genomes.</title>
        <authorList>
            <person name="Shaw L.P."/>
        </authorList>
    </citation>
    <scope>NUCLEOTIDE SEQUENCE [LARGE SCALE GENOMIC DNA]</scope>
    <source>
        <strain evidence="2 3">RHBSTW-00777</strain>
        <plasmid evidence="3">prhbstw-00777_2</plasmid>
    </source>
</reference>
<proteinExistence type="predicted"/>
<geneLocation type="plasmid" evidence="3">
    <name>prhbstw-00777_2</name>
</geneLocation>
<dbReference type="EMBL" id="CP056166">
    <property type="protein sequence ID" value="QLX32683.1"/>
    <property type="molecule type" value="Genomic_DNA"/>
</dbReference>
<dbReference type="Proteomes" id="UP000512146">
    <property type="component" value="Plasmid pRHBSTW-00777_2"/>
</dbReference>
<evidence type="ECO:0000313" key="2">
    <source>
        <dbReference type="EMBL" id="QLX32683.1"/>
    </source>
</evidence>